<comment type="similarity">
    <text evidence="2">Belongs to the SPCS3 family.</text>
</comment>
<evidence type="ECO:0000256" key="3">
    <source>
        <dbReference type="ARBA" id="ARBA00022692"/>
    </source>
</evidence>
<dbReference type="Proteomes" id="UP001165122">
    <property type="component" value="Unassembled WGS sequence"/>
</dbReference>
<gene>
    <name evidence="9" type="ORF">TrLO_g11070</name>
</gene>
<keyword evidence="10" id="KW-1185">Reference proteome</keyword>
<evidence type="ECO:0000256" key="6">
    <source>
        <dbReference type="ARBA" id="ARBA00022989"/>
    </source>
</evidence>
<dbReference type="GO" id="GO:0006465">
    <property type="term" value="P:signal peptide processing"/>
    <property type="evidence" value="ECO:0007669"/>
    <property type="project" value="InterPro"/>
</dbReference>
<organism evidence="9 10">
    <name type="scientific">Triparma laevis f. longispina</name>
    <dbReference type="NCBI Taxonomy" id="1714387"/>
    <lineage>
        <taxon>Eukaryota</taxon>
        <taxon>Sar</taxon>
        <taxon>Stramenopiles</taxon>
        <taxon>Ochrophyta</taxon>
        <taxon>Bolidophyceae</taxon>
        <taxon>Parmales</taxon>
        <taxon>Triparmaceae</taxon>
        <taxon>Triparma</taxon>
    </lineage>
</organism>
<accession>A0A9W7FJ34</accession>
<keyword evidence="4" id="KW-0256">Endoplasmic reticulum</keyword>
<evidence type="ECO:0000256" key="8">
    <source>
        <dbReference type="ARBA" id="ARBA00029556"/>
    </source>
</evidence>
<comment type="caution">
    <text evidence="9">The sequence shown here is derived from an EMBL/GenBank/DDBJ whole genome shotgun (WGS) entry which is preliminary data.</text>
</comment>
<dbReference type="InterPro" id="IPR007653">
    <property type="entry name" value="SPC3"/>
</dbReference>
<comment type="subcellular location">
    <subcellularLocation>
        <location evidence="1">Endoplasmic reticulum membrane</location>
        <topology evidence="1">Single-pass type II membrane protein</topology>
    </subcellularLocation>
</comment>
<dbReference type="GO" id="GO:0045047">
    <property type="term" value="P:protein targeting to ER"/>
    <property type="evidence" value="ECO:0007669"/>
    <property type="project" value="TreeGrafter"/>
</dbReference>
<reference evidence="10" key="1">
    <citation type="journal article" date="2023" name="Commun. Biol.">
        <title>Genome analysis of Parmales, the sister group of diatoms, reveals the evolutionary specialization of diatoms from phago-mixotrophs to photoautotrophs.</title>
        <authorList>
            <person name="Ban H."/>
            <person name="Sato S."/>
            <person name="Yoshikawa S."/>
            <person name="Yamada K."/>
            <person name="Nakamura Y."/>
            <person name="Ichinomiya M."/>
            <person name="Sato N."/>
            <person name="Blanc-Mathieu R."/>
            <person name="Endo H."/>
            <person name="Kuwata A."/>
            <person name="Ogata H."/>
        </authorList>
    </citation>
    <scope>NUCLEOTIDE SEQUENCE [LARGE SCALE GENOMIC DNA]</scope>
    <source>
        <strain evidence="10">NIES 3700</strain>
    </source>
</reference>
<dbReference type="OrthoDB" id="10261524at2759"/>
<keyword evidence="7" id="KW-0472">Membrane</keyword>
<keyword evidence="3" id="KW-0812">Transmembrane</keyword>
<evidence type="ECO:0000256" key="7">
    <source>
        <dbReference type="ARBA" id="ARBA00023136"/>
    </source>
</evidence>
<name>A0A9W7FJ34_9STRA</name>
<evidence type="ECO:0000256" key="2">
    <source>
        <dbReference type="ARBA" id="ARBA00009289"/>
    </source>
</evidence>
<dbReference type="PANTHER" id="PTHR12804:SF0">
    <property type="entry name" value="SIGNAL PEPTIDASE COMPLEX SUBUNIT 3"/>
    <property type="match status" value="1"/>
</dbReference>
<keyword evidence="5" id="KW-0735">Signal-anchor</keyword>
<evidence type="ECO:0000313" key="10">
    <source>
        <dbReference type="Proteomes" id="UP001165122"/>
    </source>
</evidence>
<dbReference type="PIRSF" id="PIRSF016089">
    <property type="entry name" value="SPC22"/>
    <property type="match status" value="1"/>
</dbReference>
<dbReference type="PANTHER" id="PTHR12804">
    <property type="entry name" value="MICROSOMAL SIGNAL PEPTIDASE 23 KD SUBUNIT SPC22/23"/>
    <property type="match status" value="1"/>
</dbReference>
<dbReference type="AlphaFoldDB" id="A0A9W7FJ34"/>
<evidence type="ECO:0000256" key="5">
    <source>
        <dbReference type="ARBA" id="ARBA00022968"/>
    </source>
</evidence>
<sequence length="199" mass="22429">MHTVWVRLNAVVFFSLSVLLTLALLASFTAHPLILGHNGNPDQPLQPIINRIKMSSLRSLRPHGSVDRALFSIDLNADFTPAFHWNVKQVFVFVVAEFQTKQNRLNQVVLWDKIIEADDKKIINEKNTIIKYSLISQSTDLRGVDVELKVYWDTMPITSTMTMGVGEEVGRFTLPSDYVSKAEKGKEGGGTKRKKRSST</sequence>
<dbReference type="GO" id="GO:0005787">
    <property type="term" value="C:signal peptidase complex"/>
    <property type="evidence" value="ECO:0007669"/>
    <property type="project" value="InterPro"/>
</dbReference>
<keyword evidence="6" id="KW-1133">Transmembrane helix</keyword>
<evidence type="ECO:0000313" key="9">
    <source>
        <dbReference type="EMBL" id="GMI12974.1"/>
    </source>
</evidence>
<proteinExistence type="inferred from homology"/>
<protein>
    <recommendedName>
        <fullName evidence="8">Signal peptidase complex subunit 3</fullName>
    </recommendedName>
</protein>
<dbReference type="EMBL" id="BRXW01000184">
    <property type="protein sequence ID" value="GMI12974.1"/>
    <property type="molecule type" value="Genomic_DNA"/>
</dbReference>
<evidence type="ECO:0000256" key="1">
    <source>
        <dbReference type="ARBA" id="ARBA00004648"/>
    </source>
</evidence>
<dbReference type="Pfam" id="PF04573">
    <property type="entry name" value="SPC22"/>
    <property type="match status" value="1"/>
</dbReference>
<evidence type="ECO:0000256" key="4">
    <source>
        <dbReference type="ARBA" id="ARBA00022824"/>
    </source>
</evidence>